<dbReference type="AlphaFoldDB" id="M5S7L9"/>
<reference evidence="1 2" key="1">
    <citation type="journal article" date="2013" name="Mar. Genomics">
        <title>Expression of sulfatases in Rhodopirellula baltica and the diversity of sulfatases in the genus Rhodopirellula.</title>
        <authorList>
            <person name="Wegner C.E."/>
            <person name="Richter-Heitmann T."/>
            <person name="Klindworth A."/>
            <person name="Klockow C."/>
            <person name="Richter M."/>
            <person name="Achstetter T."/>
            <person name="Glockner F.O."/>
            <person name="Harder J."/>
        </authorList>
    </citation>
    <scope>NUCLEOTIDE SEQUENCE [LARGE SCALE GENOMIC DNA]</scope>
    <source>
        <strain evidence="1 2">SH398</strain>
    </source>
</reference>
<dbReference type="PATRIC" id="fig|1263868.3.peg.6196"/>
<evidence type="ECO:0000313" key="2">
    <source>
        <dbReference type="Proteomes" id="UP000011996"/>
    </source>
</evidence>
<evidence type="ECO:0000313" key="1">
    <source>
        <dbReference type="EMBL" id="EMI23652.1"/>
    </source>
</evidence>
<sequence>MRFLSRNSTILRWQHVLADENFASSDAFSIATLSSNATSIRLVDSPSLIPLLWLYFLMQSFFNHFE</sequence>
<dbReference type="EMBL" id="ANOF01000186">
    <property type="protein sequence ID" value="EMI23652.1"/>
    <property type="molecule type" value="Genomic_DNA"/>
</dbReference>
<comment type="caution">
    <text evidence="1">The sequence shown here is derived from an EMBL/GenBank/DDBJ whole genome shotgun (WGS) entry which is preliminary data.</text>
</comment>
<accession>M5S7L9</accession>
<organism evidence="1 2">
    <name type="scientific">Rhodopirellula europaea SH398</name>
    <dbReference type="NCBI Taxonomy" id="1263868"/>
    <lineage>
        <taxon>Bacteria</taxon>
        <taxon>Pseudomonadati</taxon>
        <taxon>Planctomycetota</taxon>
        <taxon>Planctomycetia</taxon>
        <taxon>Pirellulales</taxon>
        <taxon>Pirellulaceae</taxon>
        <taxon>Rhodopirellula</taxon>
    </lineage>
</organism>
<dbReference type="STRING" id="1263868.RESH_05718"/>
<name>M5S7L9_9BACT</name>
<protein>
    <submittedName>
        <fullName evidence="1">Uncharacterized protein</fullName>
    </submittedName>
</protein>
<proteinExistence type="predicted"/>
<gene>
    <name evidence="1" type="ORF">RESH_05718</name>
</gene>
<dbReference type="Proteomes" id="UP000011996">
    <property type="component" value="Unassembled WGS sequence"/>
</dbReference>